<evidence type="ECO:0000313" key="4">
    <source>
        <dbReference type="Proteomes" id="UP000316476"/>
    </source>
</evidence>
<sequence>MNDSDASEDVTIVEQTPAPPPVPAKKRDASQRDYRILRDDRIVDTVAKLEKRIQDRFPDSGLANLCGELLQVAQSASQTSDLIGRPIPSIRWSGYLLAFVLFALIIGTVVESIVLFGVDTDELRLTDIIQTFDAGISAMIFITAAIYFLISLEARIKRQRALTAIHELRSLAHVVDMHQLTKDPERAMPNWLATDHSPRTTMTPLQLKRYLDYCTEMLSLVGKIAALYITRFDDPVAVAAASEVEQLTTGLSRKIWQKIITTNLIGRMQGSLNMPDPPLST</sequence>
<dbReference type="EMBL" id="SJPZ01000002">
    <property type="protein sequence ID" value="TWU63318.1"/>
    <property type="molecule type" value="Genomic_DNA"/>
</dbReference>
<keyword evidence="2" id="KW-0812">Transmembrane</keyword>
<protein>
    <submittedName>
        <fullName evidence="3">Uncharacterized protein</fullName>
    </submittedName>
</protein>
<keyword evidence="2" id="KW-1133">Transmembrane helix</keyword>
<dbReference type="AlphaFoldDB" id="A0A5C6FRX7"/>
<evidence type="ECO:0000256" key="2">
    <source>
        <dbReference type="SAM" id="Phobius"/>
    </source>
</evidence>
<organism evidence="3 4">
    <name type="scientific">Crateriforma conspicua</name>
    <dbReference type="NCBI Taxonomy" id="2527996"/>
    <lineage>
        <taxon>Bacteria</taxon>
        <taxon>Pseudomonadati</taxon>
        <taxon>Planctomycetota</taxon>
        <taxon>Planctomycetia</taxon>
        <taxon>Planctomycetales</taxon>
        <taxon>Planctomycetaceae</taxon>
        <taxon>Crateriforma</taxon>
    </lineage>
</organism>
<comment type="caution">
    <text evidence="3">The sequence shown here is derived from an EMBL/GenBank/DDBJ whole genome shotgun (WGS) entry which is preliminary data.</text>
</comment>
<proteinExistence type="predicted"/>
<dbReference type="RefSeq" id="WP_197138326.1">
    <property type="nucleotide sequence ID" value="NZ_SJPZ01000002.1"/>
</dbReference>
<name>A0A5C6FRX7_9PLAN</name>
<feature type="transmembrane region" description="Helical" evidence="2">
    <location>
        <begin position="95"/>
        <end position="116"/>
    </location>
</feature>
<evidence type="ECO:0000256" key="1">
    <source>
        <dbReference type="SAM" id="MobiDB-lite"/>
    </source>
</evidence>
<feature type="region of interest" description="Disordered" evidence="1">
    <location>
        <begin position="1"/>
        <end position="30"/>
    </location>
</feature>
<evidence type="ECO:0000313" key="3">
    <source>
        <dbReference type="EMBL" id="TWU63318.1"/>
    </source>
</evidence>
<feature type="transmembrane region" description="Helical" evidence="2">
    <location>
        <begin position="128"/>
        <end position="150"/>
    </location>
</feature>
<reference evidence="3 4" key="1">
    <citation type="submission" date="2019-02" db="EMBL/GenBank/DDBJ databases">
        <title>Deep-cultivation of Planctomycetes and their phenomic and genomic characterization uncovers novel biology.</title>
        <authorList>
            <person name="Wiegand S."/>
            <person name="Jogler M."/>
            <person name="Boedeker C."/>
            <person name="Pinto D."/>
            <person name="Vollmers J."/>
            <person name="Rivas-Marin E."/>
            <person name="Kohn T."/>
            <person name="Peeters S.H."/>
            <person name="Heuer A."/>
            <person name="Rast P."/>
            <person name="Oberbeckmann S."/>
            <person name="Bunk B."/>
            <person name="Jeske O."/>
            <person name="Meyerdierks A."/>
            <person name="Storesund J.E."/>
            <person name="Kallscheuer N."/>
            <person name="Luecker S."/>
            <person name="Lage O.M."/>
            <person name="Pohl T."/>
            <person name="Merkel B.J."/>
            <person name="Hornburger P."/>
            <person name="Mueller R.-W."/>
            <person name="Bruemmer F."/>
            <person name="Labrenz M."/>
            <person name="Spormann A.M."/>
            <person name="Op Den Camp H."/>
            <person name="Overmann J."/>
            <person name="Amann R."/>
            <person name="Jetten M.S.M."/>
            <person name="Mascher T."/>
            <person name="Medema M.H."/>
            <person name="Devos D.P."/>
            <person name="Kaster A.-K."/>
            <person name="Ovreas L."/>
            <person name="Rohde M."/>
            <person name="Galperin M.Y."/>
            <person name="Jogler C."/>
        </authorList>
    </citation>
    <scope>NUCLEOTIDE SEQUENCE [LARGE SCALE GENOMIC DNA]</scope>
    <source>
        <strain evidence="3 4">V7</strain>
    </source>
</reference>
<dbReference type="Proteomes" id="UP000316476">
    <property type="component" value="Unassembled WGS sequence"/>
</dbReference>
<keyword evidence="2" id="KW-0472">Membrane</keyword>
<accession>A0A5C6FRX7</accession>
<gene>
    <name evidence="3" type="ORF">V7x_50580</name>
</gene>